<keyword evidence="2" id="KW-1185">Reference proteome</keyword>
<evidence type="ECO:0000313" key="2">
    <source>
        <dbReference type="Proteomes" id="UP000015106"/>
    </source>
</evidence>
<dbReference type="Gramene" id="TuG1812G0200000929.01.T01">
    <property type="protein sequence ID" value="TuG1812G0200000929.01.T01.cds266705"/>
    <property type="gene ID" value="TuG1812G0200000929.01"/>
</dbReference>
<reference evidence="1" key="3">
    <citation type="submission" date="2022-06" db="UniProtKB">
        <authorList>
            <consortium name="EnsemblPlants"/>
        </authorList>
    </citation>
    <scope>IDENTIFICATION</scope>
</reference>
<protein>
    <submittedName>
        <fullName evidence="1">Uncharacterized protein</fullName>
    </submittedName>
</protein>
<evidence type="ECO:0000313" key="1">
    <source>
        <dbReference type="EnsemblPlants" id="TuG1812G0200000929.01.T01.cds266705"/>
    </source>
</evidence>
<proteinExistence type="predicted"/>
<name>A0A8R7PA85_TRIUA</name>
<dbReference type="EnsemblPlants" id="TuG1812G0200000929.01.T01">
    <property type="protein sequence ID" value="TuG1812G0200000929.01.T01.cds266705"/>
    <property type="gene ID" value="TuG1812G0200000929.01"/>
</dbReference>
<dbReference type="AlphaFoldDB" id="A0A8R7PA85"/>
<organism evidence="1 2">
    <name type="scientific">Triticum urartu</name>
    <name type="common">Red wild einkorn</name>
    <name type="synonym">Crithodium urartu</name>
    <dbReference type="NCBI Taxonomy" id="4572"/>
    <lineage>
        <taxon>Eukaryota</taxon>
        <taxon>Viridiplantae</taxon>
        <taxon>Streptophyta</taxon>
        <taxon>Embryophyta</taxon>
        <taxon>Tracheophyta</taxon>
        <taxon>Spermatophyta</taxon>
        <taxon>Magnoliopsida</taxon>
        <taxon>Liliopsida</taxon>
        <taxon>Poales</taxon>
        <taxon>Poaceae</taxon>
        <taxon>BOP clade</taxon>
        <taxon>Pooideae</taxon>
        <taxon>Triticodae</taxon>
        <taxon>Triticeae</taxon>
        <taxon>Triticinae</taxon>
        <taxon>Triticum</taxon>
    </lineage>
</organism>
<sequence length="26" mass="3136">MTMTLARRLSSAFQGRFLLLILHRRF</sequence>
<accession>A0A8R7PA85</accession>
<dbReference type="Proteomes" id="UP000015106">
    <property type="component" value="Chromosome 2"/>
</dbReference>
<reference evidence="1" key="2">
    <citation type="submission" date="2018-03" db="EMBL/GenBank/DDBJ databases">
        <title>The Triticum urartu genome reveals the dynamic nature of wheat genome evolution.</title>
        <authorList>
            <person name="Ling H."/>
            <person name="Ma B."/>
            <person name="Shi X."/>
            <person name="Liu H."/>
            <person name="Dong L."/>
            <person name="Sun H."/>
            <person name="Cao Y."/>
            <person name="Gao Q."/>
            <person name="Zheng S."/>
            <person name="Li Y."/>
            <person name="Yu Y."/>
            <person name="Du H."/>
            <person name="Qi M."/>
            <person name="Li Y."/>
            <person name="Yu H."/>
            <person name="Cui Y."/>
            <person name="Wang N."/>
            <person name="Chen C."/>
            <person name="Wu H."/>
            <person name="Zhao Y."/>
            <person name="Zhang J."/>
            <person name="Li Y."/>
            <person name="Zhou W."/>
            <person name="Zhang B."/>
            <person name="Hu W."/>
            <person name="Eijk M."/>
            <person name="Tang J."/>
            <person name="Witsenboer H."/>
            <person name="Zhao S."/>
            <person name="Li Z."/>
            <person name="Zhang A."/>
            <person name="Wang D."/>
            <person name="Liang C."/>
        </authorList>
    </citation>
    <scope>NUCLEOTIDE SEQUENCE [LARGE SCALE GENOMIC DNA]</scope>
    <source>
        <strain evidence="1">cv. G1812</strain>
    </source>
</reference>
<reference evidence="2" key="1">
    <citation type="journal article" date="2013" name="Nature">
        <title>Draft genome of the wheat A-genome progenitor Triticum urartu.</title>
        <authorList>
            <person name="Ling H.Q."/>
            <person name="Zhao S."/>
            <person name="Liu D."/>
            <person name="Wang J."/>
            <person name="Sun H."/>
            <person name="Zhang C."/>
            <person name="Fan H."/>
            <person name="Li D."/>
            <person name="Dong L."/>
            <person name="Tao Y."/>
            <person name="Gao C."/>
            <person name="Wu H."/>
            <person name="Li Y."/>
            <person name="Cui Y."/>
            <person name="Guo X."/>
            <person name="Zheng S."/>
            <person name="Wang B."/>
            <person name="Yu K."/>
            <person name="Liang Q."/>
            <person name="Yang W."/>
            <person name="Lou X."/>
            <person name="Chen J."/>
            <person name="Feng M."/>
            <person name="Jian J."/>
            <person name="Zhang X."/>
            <person name="Luo G."/>
            <person name="Jiang Y."/>
            <person name="Liu J."/>
            <person name="Wang Z."/>
            <person name="Sha Y."/>
            <person name="Zhang B."/>
            <person name="Wu H."/>
            <person name="Tang D."/>
            <person name="Shen Q."/>
            <person name="Xue P."/>
            <person name="Zou S."/>
            <person name="Wang X."/>
            <person name="Liu X."/>
            <person name="Wang F."/>
            <person name="Yang Y."/>
            <person name="An X."/>
            <person name="Dong Z."/>
            <person name="Zhang K."/>
            <person name="Zhang X."/>
            <person name="Luo M.C."/>
            <person name="Dvorak J."/>
            <person name="Tong Y."/>
            <person name="Wang J."/>
            <person name="Yang H."/>
            <person name="Li Z."/>
            <person name="Wang D."/>
            <person name="Zhang A."/>
            <person name="Wang J."/>
        </authorList>
    </citation>
    <scope>NUCLEOTIDE SEQUENCE</scope>
    <source>
        <strain evidence="2">cv. G1812</strain>
    </source>
</reference>